<dbReference type="InterPro" id="IPR053209">
    <property type="entry name" value="Gramillin-biosynth_MTr"/>
</dbReference>
<dbReference type="PROSITE" id="PS50280">
    <property type="entry name" value="SET"/>
    <property type="match status" value="1"/>
</dbReference>
<dbReference type="Pfam" id="PF00856">
    <property type="entry name" value="SET"/>
    <property type="match status" value="1"/>
</dbReference>
<keyword evidence="6" id="KW-1185">Reference proteome</keyword>
<dbReference type="SMART" id="SM00028">
    <property type="entry name" value="TPR"/>
    <property type="match status" value="2"/>
</dbReference>
<dbReference type="Gene3D" id="2.170.270.10">
    <property type="entry name" value="SET domain"/>
    <property type="match status" value="2"/>
</dbReference>
<feature type="domain" description="SET" evidence="4">
    <location>
        <begin position="343"/>
        <end position="512"/>
    </location>
</feature>
<dbReference type="InterPro" id="IPR011990">
    <property type="entry name" value="TPR-like_helical_dom_sf"/>
</dbReference>
<dbReference type="RefSeq" id="XP_006695874.1">
    <property type="nucleotide sequence ID" value="XM_006695811.1"/>
</dbReference>
<accession>G0SC03</accession>
<feature type="repeat" description="TPR" evidence="3">
    <location>
        <begin position="266"/>
        <end position="299"/>
    </location>
</feature>
<name>G0SC03_CHATD</name>
<evidence type="ECO:0000313" key="5">
    <source>
        <dbReference type="EMBL" id="EGS18929.1"/>
    </source>
</evidence>
<dbReference type="AlphaFoldDB" id="G0SC03"/>
<dbReference type="PANTHER" id="PTHR47643:SF2">
    <property type="entry name" value="TPR DOMAIN PROTEIN (AFU_ORTHOLOGUE AFUA_5G12710)"/>
    <property type="match status" value="1"/>
</dbReference>
<dbReference type="STRING" id="759272.G0SC03"/>
<dbReference type="HOGENOM" id="CLU_009043_1_0_1"/>
<gene>
    <name evidence="5" type="ORF">CTHT_0055420</name>
</gene>
<evidence type="ECO:0000259" key="4">
    <source>
        <dbReference type="PROSITE" id="PS50280"/>
    </source>
</evidence>
<dbReference type="OrthoDB" id="1028014at2759"/>
<organism evidence="6">
    <name type="scientific">Chaetomium thermophilum (strain DSM 1495 / CBS 144.50 / IMI 039719)</name>
    <name type="common">Thermochaetoides thermophila</name>
    <dbReference type="NCBI Taxonomy" id="759272"/>
    <lineage>
        <taxon>Eukaryota</taxon>
        <taxon>Fungi</taxon>
        <taxon>Dikarya</taxon>
        <taxon>Ascomycota</taxon>
        <taxon>Pezizomycotina</taxon>
        <taxon>Sordariomycetes</taxon>
        <taxon>Sordariomycetidae</taxon>
        <taxon>Sordariales</taxon>
        <taxon>Chaetomiaceae</taxon>
        <taxon>Thermochaetoides</taxon>
    </lineage>
</organism>
<dbReference type="InterPro" id="IPR046341">
    <property type="entry name" value="SET_dom_sf"/>
</dbReference>
<evidence type="ECO:0000313" key="6">
    <source>
        <dbReference type="Proteomes" id="UP000008066"/>
    </source>
</evidence>
<protein>
    <recommendedName>
        <fullName evidence="4">SET domain-containing protein</fullName>
    </recommendedName>
</protein>
<dbReference type="InterPro" id="IPR013105">
    <property type="entry name" value="TPR_2"/>
</dbReference>
<dbReference type="SUPFAM" id="SSF82199">
    <property type="entry name" value="SET domain"/>
    <property type="match status" value="1"/>
</dbReference>
<keyword evidence="2 3" id="KW-0802">TPR repeat</keyword>
<dbReference type="KEGG" id="cthr:CTHT_0055420"/>
<reference evidence="5 6" key="1">
    <citation type="journal article" date="2011" name="Cell">
        <title>Insight into structure and assembly of the nuclear pore complex by utilizing the genome of a eukaryotic thermophile.</title>
        <authorList>
            <person name="Amlacher S."/>
            <person name="Sarges P."/>
            <person name="Flemming D."/>
            <person name="van Noort V."/>
            <person name="Kunze R."/>
            <person name="Devos D.P."/>
            <person name="Arumugam M."/>
            <person name="Bork P."/>
            <person name="Hurt E."/>
        </authorList>
    </citation>
    <scope>NUCLEOTIDE SEQUENCE [LARGE SCALE GENOMIC DNA]</scope>
    <source>
        <strain evidence="6">DSM 1495 / CBS 144.50 / IMI 039719</strain>
    </source>
</reference>
<dbReference type="GeneID" id="18259580"/>
<keyword evidence="1" id="KW-0677">Repeat</keyword>
<dbReference type="PANTHER" id="PTHR47643">
    <property type="entry name" value="TPR DOMAIN PROTEIN (AFU_ORTHOLOGUE AFUA_5G12710)"/>
    <property type="match status" value="1"/>
</dbReference>
<evidence type="ECO:0000256" key="1">
    <source>
        <dbReference type="ARBA" id="ARBA00022737"/>
    </source>
</evidence>
<dbReference type="InterPro" id="IPR019734">
    <property type="entry name" value="TPR_rpt"/>
</dbReference>
<dbReference type="SMART" id="SM00317">
    <property type="entry name" value="SET"/>
    <property type="match status" value="1"/>
</dbReference>
<sequence length="713" mass="79414">MAVAVAAPNMAAVKEPAGTIPARRLTKEELLKSHQAYLEKQENDPHAQHEHAHARPVKQPILSEAYPPSTKSIRELEIIPLSELRVGEHHRGKAIVVKIASPPFIGAGAVSIVEDEFGNADRLAIYNQPDTSILSAVPEGCIVAVKEPFYRHNGSENDFMICVDHPSDVILLRFNDPIIPEPLRLGPLLQTADEWKNAGDRAFLERDFPTAVFCYSEALESSTDPSFHASIYSKRSGVNLILGRYDSAKADALKSLNSDSPSPHDWKAHYNAGRALYGLCKYSEAMTHLAKALELNPSNSSVQRDHERCAARLREEQTGEYDFSAMLASAQKSVHIDCGSFLSNTYVGTSPLHGRGLFAARDIKAGEIVFVEKATLMPNQYDPARSSAALYALTVRQLCENPSLSETLLDLWDGGYERSGKEGTIVDGVPVIDVYLVESIRIKNCFSAPRSTFEDTRPSWPSHRQARGLWAHASYMNHACVANTMRSFIGDVFISRATRDIKAGEELFQQYVPVRSLPDVRNKQFKDGWGFECACALCAGERRSSEAALARRKELLAAVEKLCNKKLPRKEILPESTIRPVEKLARQLEEAHEADVYDGLPRLTLIYPCNWLIGAYRGHKNHTKVIRYAKKVLRNFGFRVPEEDGGEWDPREIYSKSGNATLMTVHVVAALRRMAEAYEGLGQKEMAKRCIEAAKFGYMMVTGFENDLSNLDK</sequence>
<dbReference type="SUPFAM" id="SSF48452">
    <property type="entry name" value="TPR-like"/>
    <property type="match status" value="1"/>
</dbReference>
<evidence type="ECO:0000256" key="2">
    <source>
        <dbReference type="ARBA" id="ARBA00022803"/>
    </source>
</evidence>
<dbReference type="Pfam" id="PF07719">
    <property type="entry name" value="TPR_2"/>
    <property type="match status" value="1"/>
</dbReference>
<dbReference type="Proteomes" id="UP000008066">
    <property type="component" value="Unassembled WGS sequence"/>
</dbReference>
<dbReference type="Gene3D" id="1.25.40.10">
    <property type="entry name" value="Tetratricopeptide repeat domain"/>
    <property type="match status" value="1"/>
</dbReference>
<dbReference type="eggNOG" id="KOG2084">
    <property type="taxonomic scope" value="Eukaryota"/>
</dbReference>
<evidence type="ECO:0000256" key="3">
    <source>
        <dbReference type="PROSITE-ProRule" id="PRU00339"/>
    </source>
</evidence>
<dbReference type="OMA" id="IELCADN"/>
<dbReference type="PROSITE" id="PS50005">
    <property type="entry name" value="TPR"/>
    <property type="match status" value="1"/>
</dbReference>
<proteinExistence type="predicted"/>
<dbReference type="InterPro" id="IPR001214">
    <property type="entry name" value="SET_dom"/>
</dbReference>
<dbReference type="EMBL" id="GL988045">
    <property type="protein sequence ID" value="EGS18929.1"/>
    <property type="molecule type" value="Genomic_DNA"/>
</dbReference>